<dbReference type="EC" id="3.4.21.89" evidence="3"/>
<dbReference type="SUPFAM" id="SSF51306">
    <property type="entry name" value="LexA/Signal peptidase"/>
    <property type="match status" value="1"/>
</dbReference>
<accession>A0ABP9UJ82</accession>
<dbReference type="PRINTS" id="PR00727">
    <property type="entry name" value="LEADERPTASE"/>
</dbReference>
<dbReference type="CDD" id="cd06530">
    <property type="entry name" value="S26_SPase_I"/>
    <property type="match status" value="1"/>
</dbReference>
<keyword evidence="3" id="KW-0645">Protease</keyword>
<sequence>MMTGYDLWDLLRPNFLLPGWKKEAKHLVKGAKKFVHYKRDLLPEDRIAEIESRRMDLKDALRRGDRKATEEAGKHLQDTCERATSKVFVQSWWEENLEVIFVALVVALGLRAYVVQPFRIPTGSMQPTLNGIVIRNEGPDFKAPWIGKKAWDFVFSGKTYHKIISDADKRPTHMRDASWFLFTRTEVTFSDGSKIKLPAATGEVTDLLGFKRVEMPDGRTGVMTKSYKKGDAILNGSITTGDLVLVDRISYHFRRPKRGEVFVFDTRALPTGGDVHPELKDQSGGSHYIKRLCGVPGDALSIDEPDLLNHGQIVQAPGIRRVAEREGKYAFTYDGEPRRGYHLASKQNAAEFRHAPLVEQGDVFDLKADAPPGLREYAALGDNTGNSLDSRYWGPVHEYNLVGPGWVSLWPFGSGHWGKIR</sequence>
<proteinExistence type="inferred from homology"/>
<dbReference type="Gene3D" id="2.10.109.10">
    <property type="entry name" value="Umud Fragment, subunit A"/>
    <property type="match status" value="1"/>
</dbReference>
<dbReference type="Pfam" id="PF10502">
    <property type="entry name" value="Peptidase_S26"/>
    <property type="match status" value="1"/>
</dbReference>
<protein>
    <recommendedName>
        <fullName evidence="2 3">Signal peptidase I</fullName>
        <ecNumber evidence="3">3.4.21.89</ecNumber>
    </recommendedName>
</protein>
<reference evidence="5 6" key="1">
    <citation type="submission" date="2024-02" db="EMBL/GenBank/DDBJ databases">
        <title>Haloferula sargassicola NBRC 104335.</title>
        <authorList>
            <person name="Ichikawa N."/>
            <person name="Katano-Makiyama Y."/>
            <person name="Hidaka K."/>
        </authorList>
    </citation>
    <scope>NUCLEOTIDE SEQUENCE [LARGE SCALE GENOMIC DNA]</scope>
    <source>
        <strain evidence="5 6">NBRC 104335</strain>
    </source>
</reference>
<keyword evidence="3" id="KW-0378">Hydrolase</keyword>
<comment type="similarity">
    <text evidence="1 3">Belongs to the peptidase S26 family.</text>
</comment>
<comment type="caution">
    <text evidence="5">The sequence shown here is derived from an EMBL/GenBank/DDBJ whole genome shotgun (WGS) entry which is preliminary data.</text>
</comment>
<dbReference type="Proteomes" id="UP001476282">
    <property type="component" value="Unassembled WGS sequence"/>
</dbReference>
<evidence type="ECO:0000313" key="5">
    <source>
        <dbReference type="EMBL" id="GAA5481374.1"/>
    </source>
</evidence>
<feature type="domain" description="Peptidase S26" evidence="4">
    <location>
        <begin position="237"/>
        <end position="405"/>
    </location>
</feature>
<name>A0ABP9UJ82_9BACT</name>
<dbReference type="EMBL" id="BAABRI010000003">
    <property type="protein sequence ID" value="GAA5481374.1"/>
    <property type="molecule type" value="Genomic_DNA"/>
</dbReference>
<gene>
    <name evidence="5" type="ORF">Hsar01_00583</name>
</gene>
<evidence type="ECO:0000256" key="1">
    <source>
        <dbReference type="ARBA" id="ARBA00009370"/>
    </source>
</evidence>
<organism evidence="5 6">
    <name type="scientific">Haloferula sargassicola</name>
    <dbReference type="NCBI Taxonomy" id="490096"/>
    <lineage>
        <taxon>Bacteria</taxon>
        <taxon>Pseudomonadati</taxon>
        <taxon>Verrucomicrobiota</taxon>
        <taxon>Verrucomicrobiia</taxon>
        <taxon>Verrucomicrobiales</taxon>
        <taxon>Verrucomicrobiaceae</taxon>
        <taxon>Haloferula</taxon>
    </lineage>
</organism>
<dbReference type="PANTHER" id="PTHR43390:SF1">
    <property type="entry name" value="CHLOROPLAST PROCESSING PEPTIDASE"/>
    <property type="match status" value="1"/>
</dbReference>
<dbReference type="InterPro" id="IPR019533">
    <property type="entry name" value="Peptidase_S26"/>
</dbReference>
<dbReference type="NCBIfam" id="TIGR02227">
    <property type="entry name" value="sigpep_I_bact"/>
    <property type="match status" value="1"/>
</dbReference>
<keyword evidence="6" id="KW-1185">Reference proteome</keyword>
<dbReference type="PANTHER" id="PTHR43390">
    <property type="entry name" value="SIGNAL PEPTIDASE I"/>
    <property type="match status" value="1"/>
</dbReference>
<comment type="catalytic activity">
    <reaction evidence="3">
        <text>Cleavage of hydrophobic, N-terminal signal or leader sequences from secreted and periplasmic proteins.</text>
        <dbReference type="EC" id="3.4.21.89"/>
    </reaction>
</comment>
<dbReference type="RefSeq" id="WP_353565526.1">
    <property type="nucleotide sequence ID" value="NZ_BAABRI010000003.1"/>
</dbReference>
<dbReference type="InterPro" id="IPR000223">
    <property type="entry name" value="Pept_S26A_signal_pept_1"/>
</dbReference>
<evidence type="ECO:0000256" key="2">
    <source>
        <dbReference type="ARBA" id="ARBA00019232"/>
    </source>
</evidence>
<dbReference type="InterPro" id="IPR036286">
    <property type="entry name" value="LexA/Signal_pep-like_sf"/>
</dbReference>
<evidence type="ECO:0000256" key="3">
    <source>
        <dbReference type="RuleBase" id="RU362042"/>
    </source>
</evidence>
<evidence type="ECO:0000313" key="6">
    <source>
        <dbReference type="Proteomes" id="UP001476282"/>
    </source>
</evidence>
<evidence type="ECO:0000259" key="4">
    <source>
        <dbReference type="Pfam" id="PF10502"/>
    </source>
</evidence>
<comment type="subcellular location">
    <subcellularLocation>
        <location evidence="3">Membrane</location>
        <topology evidence="3">Single-pass type II membrane protein</topology>
    </subcellularLocation>
</comment>